<organism evidence="4 5">
    <name type="scientific">Chlorella vulgaris</name>
    <name type="common">Green alga</name>
    <dbReference type="NCBI Taxonomy" id="3077"/>
    <lineage>
        <taxon>Eukaryota</taxon>
        <taxon>Viridiplantae</taxon>
        <taxon>Chlorophyta</taxon>
        <taxon>core chlorophytes</taxon>
        <taxon>Trebouxiophyceae</taxon>
        <taxon>Chlorellales</taxon>
        <taxon>Chlorellaceae</taxon>
        <taxon>Chlorella clade</taxon>
        <taxon>Chlorella</taxon>
    </lineage>
</organism>
<keyword evidence="5" id="KW-1185">Reference proteome</keyword>
<feature type="chain" id="PRO_5039110439" evidence="3">
    <location>
        <begin position="19"/>
        <end position="555"/>
    </location>
</feature>
<gene>
    <name evidence="4" type="ORF">D9Q98_006314</name>
</gene>
<feature type="compositionally biased region" description="Basic and acidic residues" evidence="1">
    <location>
        <begin position="36"/>
        <end position="52"/>
    </location>
</feature>
<feature type="signal peptide" evidence="3">
    <location>
        <begin position="1"/>
        <end position="18"/>
    </location>
</feature>
<feature type="compositionally biased region" description="Polar residues" evidence="1">
    <location>
        <begin position="216"/>
        <end position="225"/>
    </location>
</feature>
<feature type="transmembrane region" description="Helical" evidence="2">
    <location>
        <begin position="444"/>
        <end position="462"/>
    </location>
</feature>
<sequence>MSCALLLGSLQLAGQQHADTEPPASAVRQRSQENGPGRHVEQQPREEQHDEQTPASAQPATAQGLGSHCTRQCLQSQLLQVASLLVQHCHPELAAAEEELQLLHRQALAAAAGGSVQGSSSGNSCSSSGDMAQGFRANAAQQNTVANAPGEAADTAAGAAPAEATAAARAVAESGSMPPPTLPMATEAAAGVTARPFAAAPASASPVTAAPAAQPSEGTEVTQRQGGPAPAATPAAAAAARHPLPLPLPLRQLLQHLQLPPGSGRGMDALLRFIDVSPGQQPNSRHGTARLGMQRVAEGLEAGQHLPMVLRSLLELEFRRYHSAMMADKVDATGCLILLSILILLAKQPAAVVGVTHPLFLALAASLALPLLVLAHGPFRVWYVEHREPLLQTIFMLALLVQQASANFLDTPTSQRSQARFINAGFAWITVDGLLLQMRFCRQLPTLLICFLLNVGAVPDVCSRYHPHLNRLWCMAAATSRGILFVVVPLFILYLLELRVRRAWLRRHQQAAVQHQEARQQRRHRLLRRRNTPSRASSEAGTSAGAGSSAGSRLR</sequence>
<evidence type="ECO:0000256" key="3">
    <source>
        <dbReference type="SAM" id="SignalP"/>
    </source>
</evidence>
<protein>
    <submittedName>
        <fullName evidence="4">Uncharacterized protein</fullName>
    </submittedName>
</protein>
<keyword evidence="2" id="KW-0472">Membrane</keyword>
<evidence type="ECO:0000256" key="2">
    <source>
        <dbReference type="SAM" id="Phobius"/>
    </source>
</evidence>
<evidence type="ECO:0000313" key="4">
    <source>
        <dbReference type="EMBL" id="KAI3427922.1"/>
    </source>
</evidence>
<feature type="region of interest" description="Disordered" evidence="1">
    <location>
        <begin position="13"/>
        <end position="63"/>
    </location>
</feature>
<feature type="compositionally biased region" description="Low complexity" evidence="1">
    <location>
        <begin position="203"/>
        <end position="213"/>
    </location>
</feature>
<keyword evidence="2" id="KW-1133">Transmembrane helix</keyword>
<feature type="compositionally biased region" description="Basic residues" evidence="1">
    <location>
        <begin position="521"/>
        <end position="532"/>
    </location>
</feature>
<reference evidence="4" key="1">
    <citation type="journal article" date="2019" name="Plant J.">
        <title>Chlorella vulgaris genome assembly and annotation reveals the molecular basis for metabolic acclimation to high light conditions.</title>
        <authorList>
            <person name="Cecchin M."/>
            <person name="Marcolungo L."/>
            <person name="Rossato M."/>
            <person name="Girolomoni L."/>
            <person name="Cosentino E."/>
            <person name="Cuine S."/>
            <person name="Li-Beisson Y."/>
            <person name="Delledonne M."/>
            <person name="Ballottari M."/>
        </authorList>
    </citation>
    <scope>NUCLEOTIDE SEQUENCE</scope>
    <source>
        <strain evidence="4">211/11P</strain>
    </source>
</reference>
<proteinExistence type="predicted"/>
<feature type="region of interest" description="Disordered" evidence="1">
    <location>
        <begin position="515"/>
        <end position="555"/>
    </location>
</feature>
<feature type="compositionally biased region" description="Low complexity" evidence="1">
    <location>
        <begin position="228"/>
        <end position="239"/>
    </location>
</feature>
<feature type="transmembrane region" description="Helical" evidence="2">
    <location>
        <begin position="358"/>
        <end position="377"/>
    </location>
</feature>
<keyword evidence="3" id="KW-0732">Signal</keyword>
<feature type="compositionally biased region" description="Low complexity" evidence="1">
    <location>
        <begin position="534"/>
        <end position="555"/>
    </location>
</feature>
<dbReference type="AlphaFoldDB" id="A0A9D4TJZ3"/>
<name>A0A9D4TJZ3_CHLVU</name>
<feature type="compositionally biased region" description="Low complexity" evidence="1">
    <location>
        <begin position="53"/>
        <end position="63"/>
    </location>
</feature>
<dbReference type="Proteomes" id="UP001055712">
    <property type="component" value="Unassembled WGS sequence"/>
</dbReference>
<feature type="region of interest" description="Disordered" evidence="1">
    <location>
        <begin position="203"/>
        <end position="239"/>
    </location>
</feature>
<evidence type="ECO:0000256" key="1">
    <source>
        <dbReference type="SAM" id="MobiDB-lite"/>
    </source>
</evidence>
<feature type="transmembrane region" description="Helical" evidence="2">
    <location>
        <begin position="474"/>
        <end position="496"/>
    </location>
</feature>
<keyword evidence="2" id="KW-0812">Transmembrane</keyword>
<reference evidence="4" key="2">
    <citation type="submission" date="2020-11" db="EMBL/GenBank/DDBJ databases">
        <authorList>
            <person name="Cecchin M."/>
            <person name="Marcolungo L."/>
            <person name="Rossato M."/>
            <person name="Girolomoni L."/>
            <person name="Cosentino E."/>
            <person name="Cuine S."/>
            <person name="Li-Beisson Y."/>
            <person name="Delledonne M."/>
            <person name="Ballottari M."/>
        </authorList>
    </citation>
    <scope>NUCLEOTIDE SEQUENCE</scope>
    <source>
        <strain evidence="4">211/11P</strain>
        <tissue evidence="4">Whole cell</tissue>
    </source>
</reference>
<dbReference type="EMBL" id="SIDB01000009">
    <property type="protein sequence ID" value="KAI3427922.1"/>
    <property type="molecule type" value="Genomic_DNA"/>
</dbReference>
<feature type="transmembrane region" description="Helical" evidence="2">
    <location>
        <begin position="330"/>
        <end position="346"/>
    </location>
</feature>
<feature type="transmembrane region" description="Helical" evidence="2">
    <location>
        <begin position="389"/>
        <end position="409"/>
    </location>
</feature>
<comment type="caution">
    <text evidence="4">The sequence shown here is derived from an EMBL/GenBank/DDBJ whole genome shotgun (WGS) entry which is preliminary data.</text>
</comment>
<evidence type="ECO:0000313" key="5">
    <source>
        <dbReference type="Proteomes" id="UP001055712"/>
    </source>
</evidence>
<accession>A0A9D4TJZ3</accession>
<dbReference type="OrthoDB" id="515759at2759"/>